<dbReference type="EMBL" id="CM044705">
    <property type="protein sequence ID" value="KAI5662966.1"/>
    <property type="molecule type" value="Genomic_DNA"/>
</dbReference>
<comment type="caution">
    <text evidence="1">The sequence shown here is derived from an EMBL/GenBank/DDBJ whole genome shotgun (WGS) entry which is preliminary data.</text>
</comment>
<protein>
    <submittedName>
        <fullName evidence="1">Uncharacterized protein</fullName>
    </submittedName>
</protein>
<reference evidence="2" key="1">
    <citation type="journal article" date="2023" name="Nat. Plants">
        <title>Single-cell RNA sequencing provides a high-resolution roadmap for understanding the multicellular compartmentation of specialized metabolism.</title>
        <authorList>
            <person name="Sun S."/>
            <person name="Shen X."/>
            <person name="Li Y."/>
            <person name="Li Y."/>
            <person name="Wang S."/>
            <person name="Li R."/>
            <person name="Zhang H."/>
            <person name="Shen G."/>
            <person name="Guo B."/>
            <person name="Wei J."/>
            <person name="Xu J."/>
            <person name="St-Pierre B."/>
            <person name="Chen S."/>
            <person name="Sun C."/>
        </authorList>
    </citation>
    <scope>NUCLEOTIDE SEQUENCE [LARGE SCALE GENOMIC DNA]</scope>
</reference>
<evidence type="ECO:0000313" key="2">
    <source>
        <dbReference type="Proteomes" id="UP001060085"/>
    </source>
</evidence>
<accession>A0ACC0AQG5</accession>
<gene>
    <name evidence="1" type="ORF">M9H77_22289</name>
</gene>
<name>A0ACC0AQG5_CATRO</name>
<organism evidence="1 2">
    <name type="scientific">Catharanthus roseus</name>
    <name type="common">Madagascar periwinkle</name>
    <name type="synonym">Vinca rosea</name>
    <dbReference type="NCBI Taxonomy" id="4058"/>
    <lineage>
        <taxon>Eukaryota</taxon>
        <taxon>Viridiplantae</taxon>
        <taxon>Streptophyta</taxon>
        <taxon>Embryophyta</taxon>
        <taxon>Tracheophyta</taxon>
        <taxon>Spermatophyta</taxon>
        <taxon>Magnoliopsida</taxon>
        <taxon>eudicotyledons</taxon>
        <taxon>Gunneridae</taxon>
        <taxon>Pentapetalae</taxon>
        <taxon>asterids</taxon>
        <taxon>lamiids</taxon>
        <taxon>Gentianales</taxon>
        <taxon>Apocynaceae</taxon>
        <taxon>Rauvolfioideae</taxon>
        <taxon>Vinceae</taxon>
        <taxon>Catharanthinae</taxon>
        <taxon>Catharanthus</taxon>
    </lineage>
</organism>
<dbReference type="Proteomes" id="UP001060085">
    <property type="component" value="Linkage Group LG05"/>
</dbReference>
<proteinExistence type="predicted"/>
<sequence length="306" mass="33774">MAGEEPIRPRRSLALRYDDSNLSLSKDQILLTRVIKHKNIVYYTSHSGNPVGKLSSMKDIDEGVEKGSGKGGGGGGGGRGHNIEGKGSSRSLKGMGCVKLTLFAEQYNENLVKEFYANLIEEIGNPKSPTYGQVYVKGHVIDFSLVNIAHYLSYPPYNVIEGTDLEEKADFDEVVKVLIGDAGAVWPETNRLNSNMMKMPYRALFRERAHLLYAFATMKKINICTVIFRNILKKIDQKKTSKIALPHLCLISEYILGCRDLSLLSNSWVSALDPLVLPKIVAPSVVPLYSTPSTQGHSGPCRSTKQ</sequence>
<evidence type="ECO:0000313" key="1">
    <source>
        <dbReference type="EMBL" id="KAI5662966.1"/>
    </source>
</evidence>
<keyword evidence="2" id="KW-1185">Reference proteome</keyword>